<evidence type="ECO:0000256" key="3">
    <source>
        <dbReference type="ARBA" id="ARBA00022741"/>
    </source>
</evidence>
<dbReference type="InterPro" id="IPR029044">
    <property type="entry name" value="Nucleotide-diphossugar_trans"/>
</dbReference>
<dbReference type="GO" id="GO:0043814">
    <property type="term" value="F:phospholactate guanylyltransferase activity"/>
    <property type="evidence" value="ECO:0007669"/>
    <property type="project" value="InterPro"/>
</dbReference>
<evidence type="ECO:0000256" key="4">
    <source>
        <dbReference type="ARBA" id="ARBA00023134"/>
    </source>
</evidence>
<evidence type="ECO:0000313" key="5">
    <source>
        <dbReference type="EMBL" id="SDP17486.1"/>
    </source>
</evidence>
<sequence>MTSPRWRIIVPLKASARGKSRIDVPASDRRDLALAMAQDTVDAARGCGTVLAVVEDPVDGAALADLSGVTVHVTQVRGLNESILDGLGVLLGADKRAPVAVLPGDLPALRTEELSEALRLSAAHRFAVVADHEGIGTTLLAAFDPTSLTPAYGTDSYHRHLRAGAVPIELPPTSGLRMDVDTAADLSGTPGPRTRDVLRRMALVGEPD</sequence>
<keyword evidence="1 5" id="KW-0808">Transferase</keyword>
<dbReference type="InterPro" id="IPR002835">
    <property type="entry name" value="CofC"/>
</dbReference>
<proteinExistence type="predicted"/>
<dbReference type="GO" id="GO:0005525">
    <property type="term" value="F:GTP binding"/>
    <property type="evidence" value="ECO:0007669"/>
    <property type="project" value="UniProtKB-KW"/>
</dbReference>
<gene>
    <name evidence="5" type="ORF">SAMN04515671_3121</name>
</gene>
<dbReference type="SUPFAM" id="SSF53448">
    <property type="entry name" value="Nucleotide-diphospho-sugar transferases"/>
    <property type="match status" value="1"/>
</dbReference>
<dbReference type="EMBL" id="LT629710">
    <property type="protein sequence ID" value="SDP17486.1"/>
    <property type="molecule type" value="Genomic_DNA"/>
</dbReference>
<dbReference type="NCBIfam" id="TIGR03552">
    <property type="entry name" value="F420_cofC"/>
    <property type="match status" value="1"/>
</dbReference>
<organism evidence="5 6">
    <name type="scientific">Nakamurella panacisegetis</name>
    <dbReference type="NCBI Taxonomy" id="1090615"/>
    <lineage>
        <taxon>Bacteria</taxon>
        <taxon>Bacillati</taxon>
        <taxon>Actinomycetota</taxon>
        <taxon>Actinomycetes</taxon>
        <taxon>Nakamurellales</taxon>
        <taxon>Nakamurellaceae</taxon>
        <taxon>Nakamurella</taxon>
    </lineage>
</organism>
<dbReference type="PANTHER" id="PTHR40392:SF1">
    <property type="entry name" value="2-PHOSPHO-L-LACTATE GUANYLYLTRANSFERASE"/>
    <property type="match status" value="1"/>
</dbReference>
<keyword evidence="4" id="KW-0342">GTP-binding</keyword>
<dbReference type="PANTHER" id="PTHR40392">
    <property type="entry name" value="2-PHOSPHO-L-LACTATE GUANYLYLTRANSFERASE"/>
    <property type="match status" value="1"/>
</dbReference>
<dbReference type="Gene3D" id="3.90.550.10">
    <property type="entry name" value="Spore Coat Polysaccharide Biosynthesis Protein SpsA, Chain A"/>
    <property type="match status" value="1"/>
</dbReference>
<evidence type="ECO:0000256" key="1">
    <source>
        <dbReference type="ARBA" id="ARBA00022679"/>
    </source>
</evidence>
<name>A0A1H0QL69_9ACTN</name>
<keyword evidence="6" id="KW-1185">Reference proteome</keyword>
<dbReference type="Proteomes" id="UP000198741">
    <property type="component" value="Chromosome I"/>
</dbReference>
<protein>
    <submittedName>
        <fullName evidence="5">2-phospho-L-lactate guanylyltransferase</fullName>
    </submittedName>
</protein>
<dbReference type="STRING" id="1090615.SAMN04515671_3121"/>
<dbReference type="OrthoDB" id="9151145at2"/>
<dbReference type="AlphaFoldDB" id="A0A1H0QL69"/>
<keyword evidence="2 5" id="KW-0548">Nucleotidyltransferase</keyword>
<evidence type="ECO:0000256" key="2">
    <source>
        <dbReference type="ARBA" id="ARBA00022695"/>
    </source>
</evidence>
<accession>A0A1H0QL69</accession>
<dbReference type="Pfam" id="PF01983">
    <property type="entry name" value="CofC"/>
    <property type="match status" value="1"/>
</dbReference>
<dbReference type="RefSeq" id="WP_157695457.1">
    <property type="nucleotide sequence ID" value="NZ_LT629710.1"/>
</dbReference>
<evidence type="ECO:0000313" key="6">
    <source>
        <dbReference type="Proteomes" id="UP000198741"/>
    </source>
</evidence>
<keyword evidence="3" id="KW-0547">Nucleotide-binding</keyword>
<reference evidence="5 6" key="1">
    <citation type="submission" date="2016-10" db="EMBL/GenBank/DDBJ databases">
        <authorList>
            <person name="de Groot N.N."/>
        </authorList>
    </citation>
    <scope>NUCLEOTIDE SEQUENCE [LARGE SCALE GENOMIC DNA]</scope>
    <source>
        <strain evidence="6">P4-7,KCTC 19426,CECT 7604</strain>
    </source>
</reference>